<dbReference type="RefSeq" id="WP_183879533.1">
    <property type="nucleotide sequence ID" value="NZ_JACHCD010000002.1"/>
</dbReference>
<evidence type="ECO:0000256" key="1">
    <source>
        <dbReference type="ARBA" id="ARBA00006817"/>
    </source>
</evidence>
<comment type="similarity">
    <text evidence="1">Belongs to the AHA1 family.</text>
</comment>
<sequence>MTKNKAVFSKDMENKKLNVVRSFDAPLEQVWKAWTTAEILDLWWAPKPYKAETGKMDFREGGQWLYGMVSPEGEKNWCRVDYKTIELNKSITTVVMFCDEQGHENQDFPKMHWKKEFSQTNEGTTVNIEITFDQEADMEMILKMGFQEGFTAGLDNLDEFLENAD</sequence>
<feature type="domain" description="Activator of Hsp90 ATPase homologue 1/2-like C-terminal" evidence="2">
    <location>
        <begin position="24"/>
        <end position="162"/>
    </location>
</feature>
<dbReference type="Proteomes" id="UP000537204">
    <property type="component" value="Unassembled WGS sequence"/>
</dbReference>
<dbReference type="CDD" id="cd07814">
    <property type="entry name" value="SRPBCC_CalC_Aha1-like"/>
    <property type="match status" value="1"/>
</dbReference>
<dbReference type="AlphaFoldDB" id="A0A7W8ZJE5"/>
<dbReference type="SUPFAM" id="SSF55961">
    <property type="entry name" value="Bet v1-like"/>
    <property type="match status" value="1"/>
</dbReference>
<accession>A0A7W8ZJE5</accession>
<organism evidence="3 4">
    <name type="scientific">Pedobacter cryoconitis</name>
    <dbReference type="NCBI Taxonomy" id="188932"/>
    <lineage>
        <taxon>Bacteria</taxon>
        <taxon>Pseudomonadati</taxon>
        <taxon>Bacteroidota</taxon>
        <taxon>Sphingobacteriia</taxon>
        <taxon>Sphingobacteriales</taxon>
        <taxon>Sphingobacteriaceae</taxon>
        <taxon>Pedobacter</taxon>
    </lineage>
</organism>
<evidence type="ECO:0000259" key="2">
    <source>
        <dbReference type="Pfam" id="PF08327"/>
    </source>
</evidence>
<dbReference type="EMBL" id="JACHCE010000001">
    <property type="protein sequence ID" value="MBB5635146.1"/>
    <property type="molecule type" value="Genomic_DNA"/>
</dbReference>
<proteinExistence type="inferred from homology"/>
<evidence type="ECO:0000313" key="3">
    <source>
        <dbReference type="EMBL" id="MBB5635146.1"/>
    </source>
</evidence>
<dbReference type="Pfam" id="PF08327">
    <property type="entry name" value="AHSA1"/>
    <property type="match status" value="1"/>
</dbReference>
<comment type="caution">
    <text evidence="3">The sequence shown here is derived from an EMBL/GenBank/DDBJ whole genome shotgun (WGS) entry which is preliminary data.</text>
</comment>
<protein>
    <submittedName>
        <fullName evidence="3">Uncharacterized protein YndB with AHSA1/START domain</fullName>
    </submittedName>
</protein>
<gene>
    <name evidence="3" type="ORF">HDE68_001031</name>
</gene>
<dbReference type="Gene3D" id="3.30.530.20">
    <property type="match status" value="1"/>
</dbReference>
<dbReference type="InterPro" id="IPR023393">
    <property type="entry name" value="START-like_dom_sf"/>
</dbReference>
<reference evidence="3 4" key="1">
    <citation type="submission" date="2020-08" db="EMBL/GenBank/DDBJ databases">
        <title>Genomic Encyclopedia of Type Strains, Phase IV (KMG-V): Genome sequencing to study the core and pangenomes of soil and plant-associated prokaryotes.</title>
        <authorList>
            <person name="Whitman W."/>
        </authorList>
    </citation>
    <scope>NUCLEOTIDE SEQUENCE [LARGE SCALE GENOMIC DNA]</scope>
    <source>
        <strain evidence="3 4">S3M1</strain>
    </source>
</reference>
<name>A0A7W8ZJE5_9SPHI</name>
<dbReference type="InterPro" id="IPR013538">
    <property type="entry name" value="ASHA1/2-like_C"/>
</dbReference>
<evidence type="ECO:0000313" key="4">
    <source>
        <dbReference type="Proteomes" id="UP000537204"/>
    </source>
</evidence>